<feature type="compositionally biased region" description="Gly residues" evidence="1">
    <location>
        <begin position="292"/>
        <end position="310"/>
    </location>
</feature>
<comment type="caution">
    <text evidence="2">The sequence shown here is derived from an EMBL/GenBank/DDBJ whole genome shotgun (WGS) entry which is preliminary data.</text>
</comment>
<accession>A0ABN9V140</accession>
<organism evidence="2 3">
    <name type="scientific">Prorocentrum cordatum</name>
    <dbReference type="NCBI Taxonomy" id="2364126"/>
    <lineage>
        <taxon>Eukaryota</taxon>
        <taxon>Sar</taxon>
        <taxon>Alveolata</taxon>
        <taxon>Dinophyceae</taxon>
        <taxon>Prorocentrales</taxon>
        <taxon>Prorocentraceae</taxon>
        <taxon>Prorocentrum</taxon>
    </lineage>
</organism>
<evidence type="ECO:0000313" key="2">
    <source>
        <dbReference type="EMBL" id="CAK0866300.1"/>
    </source>
</evidence>
<evidence type="ECO:0000313" key="3">
    <source>
        <dbReference type="Proteomes" id="UP001189429"/>
    </source>
</evidence>
<feature type="compositionally biased region" description="Basic residues" evidence="1">
    <location>
        <begin position="347"/>
        <end position="358"/>
    </location>
</feature>
<proteinExistence type="predicted"/>
<sequence>MQMRKKKRGGRKDQGKQVERGVAAAPSLTRRKPQIWTVLSPDRALAISEVPISVIQVGGTVGAVSEATTGGLQGDTKLLMVSPSKATARELKHLGLSDLVAARLRSAPDNGRPKRVRIEPVQAWRNERVIYERTEGSQLPNVKAIARNLTHRPGARLHKLGEGKILKMPPLDSGTSFPQTFRGLSTPAMRSQYFNLPMPLAGQTPHPVPLRVGRGILYVLLGAVKICYEGSSDEDVLRQGDIVKFSSPKLLLMTAAAPKDEDGAAGSAAECARLLWVEVNNDAARAPAARTGGRGGPGRPRGGGLRGGGARPWAPARAWRLQRGAAARHSCVRRAVGRRPCGSGRSPRGRPPPHSRPR</sequence>
<evidence type="ECO:0000256" key="1">
    <source>
        <dbReference type="SAM" id="MobiDB-lite"/>
    </source>
</evidence>
<feature type="region of interest" description="Disordered" evidence="1">
    <location>
        <begin position="1"/>
        <end position="26"/>
    </location>
</feature>
<feature type="compositionally biased region" description="Low complexity" evidence="1">
    <location>
        <begin position="311"/>
        <end position="321"/>
    </location>
</feature>
<keyword evidence="3" id="KW-1185">Reference proteome</keyword>
<gene>
    <name evidence="2" type="ORF">PCOR1329_LOCUS53518</name>
</gene>
<feature type="region of interest" description="Disordered" evidence="1">
    <location>
        <begin position="286"/>
        <end position="358"/>
    </location>
</feature>
<feature type="compositionally biased region" description="Basic residues" evidence="1">
    <location>
        <begin position="1"/>
        <end position="10"/>
    </location>
</feature>
<reference evidence="2" key="1">
    <citation type="submission" date="2023-10" db="EMBL/GenBank/DDBJ databases">
        <authorList>
            <person name="Chen Y."/>
            <person name="Shah S."/>
            <person name="Dougan E. K."/>
            <person name="Thang M."/>
            <person name="Chan C."/>
        </authorList>
    </citation>
    <scope>NUCLEOTIDE SEQUENCE [LARGE SCALE GENOMIC DNA]</scope>
</reference>
<dbReference type="EMBL" id="CAUYUJ010016523">
    <property type="protein sequence ID" value="CAK0866300.1"/>
    <property type="molecule type" value="Genomic_DNA"/>
</dbReference>
<name>A0ABN9V140_9DINO</name>
<dbReference type="Proteomes" id="UP001189429">
    <property type="component" value="Unassembled WGS sequence"/>
</dbReference>
<protein>
    <submittedName>
        <fullName evidence="2">Uncharacterized protein</fullName>
    </submittedName>
</protein>